<dbReference type="Proteomes" id="UP000265882">
    <property type="component" value="Unassembled WGS sequence"/>
</dbReference>
<name>A0A3A4MZ99_ABYX5</name>
<dbReference type="EMBL" id="QZKU01000135">
    <property type="protein sequence ID" value="RJP15313.1"/>
    <property type="molecule type" value="Genomic_DNA"/>
</dbReference>
<accession>A0A3A4MZ99</accession>
<comment type="caution">
    <text evidence="1">The sequence shown here is derived from an EMBL/GenBank/DDBJ whole genome shotgun (WGS) entry which is preliminary data.</text>
</comment>
<evidence type="ECO:0008006" key="3">
    <source>
        <dbReference type="Google" id="ProtNLM"/>
    </source>
</evidence>
<sequence>MNKALVCQIDADVSAHLKQEMKRYGWSIDACDGMLEMLRLLETNDYDLVVLNATARNVEIHTRLGAIKALDKNPRIILNLAESENYMPSSLIIEFPVIKGTLTTAKLLDAVHEIPG</sequence>
<gene>
    <name evidence="1" type="ORF">C4520_20230</name>
</gene>
<evidence type="ECO:0000313" key="2">
    <source>
        <dbReference type="Proteomes" id="UP000265882"/>
    </source>
</evidence>
<organism evidence="1 2">
    <name type="scientific">Abyssobacteria bacterium (strain SURF_5)</name>
    <dbReference type="NCBI Taxonomy" id="2093360"/>
    <lineage>
        <taxon>Bacteria</taxon>
        <taxon>Pseudomonadati</taxon>
        <taxon>Candidatus Hydrogenedentota</taxon>
        <taxon>Candidatus Abyssobacteria</taxon>
    </lineage>
</organism>
<evidence type="ECO:0000313" key="1">
    <source>
        <dbReference type="EMBL" id="RJP15313.1"/>
    </source>
</evidence>
<reference evidence="1 2" key="1">
    <citation type="journal article" date="2017" name="ISME J.">
        <title>Energy and carbon metabolisms in a deep terrestrial subsurface fluid microbial community.</title>
        <authorList>
            <person name="Momper L."/>
            <person name="Jungbluth S.P."/>
            <person name="Lee M.D."/>
            <person name="Amend J.P."/>
        </authorList>
    </citation>
    <scope>NUCLEOTIDE SEQUENCE [LARGE SCALE GENOMIC DNA]</scope>
    <source>
        <strain evidence="1">SURF_5</strain>
    </source>
</reference>
<dbReference type="AlphaFoldDB" id="A0A3A4MZ99"/>
<dbReference type="SUPFAM" id="SSF52172">
    <property type="entry name" value="CheY-like"/>
    <property type="match status" value="1"/>
</dbReference>
<protein>
    <recommendedName>
        <fullName evidence="3">Response regulator</fullName>
    </recommendedName>
</protein>
<proteinExistence type="predicted"/>
<dbReference type="InterPro" id="IPR011006">
    <property type="entry name" value="CheY-like_superfamily"/>
</dbReference>